<dbReference type="AlphaFoldDB" id="Q0RAQ1"/>
<dbReference type="Proteomes" id="UP000000657">
    <property type="component" value="Chromosome"/>
</dbReference>
<dbReference type="EMBL" id="CT573213">
    <property type="protein sequence ID" value="CAJ65489.1"/>
    <property type="molecule type" value="Genomic_DNA"/>
</dbReference>
<evidence type="ECO:0000256" key="1">
    <source>
        <dbReference type="SAM" id="MobiDB-lite"/>
    </source>
</evidence>
<evidence type="ECO:0000313" key="2">
    <source>
        <dbReference type="EMBL" id="CAJ65489.1"/>
    </source>
</evidence>
<organism evidence="2 3">
    <name type="scientific">Frankia alni (strain DSM 45986 / CECT 9034 / ACN14a)</name>
    <dbReference type="NCBI Taxonomy" id="326424"/>
    <lineage>
        <taxon>Bacteria</taxon>
        <taxon>Bacillati</taxon>
        <taxon>Actinomycetota</taxon>
        <taxon>Actinomycetes</taxon>
        <taxon>Frankiales</taxon>
        <taxon>Frankiaceae</taxon>
        <taxon>Frankia</taxon>
    </lineage>
</organism>
<keyword evidence="3" id="KW-1185">Reference proteome</keyword>
<accession>Q0RAQ1</accession>
<protein>
    <submittedName>
        <fullName evidence="2">Uncharacterized protein</fullName>
    </submittedName>
</protein>
<name>Q0RAQ1_FRAAA</name>
<dbReference type="KEGG" id="fal:FRAAL6866"/>
<dbReference type="STRING" id="326424.FRAAL6866"/>
<sequence>MGAYPDPAGPAAPKADQRRLGGHRHSRYTRAGCPKTFARSSGHPRTLDTLCAGPAQRRR</sequence>
<evidence type="ECO:0000313" key="3">
    <source>
        <dbReference type="Proteomes" id="UP000000657"/>
    </source>
</evidence>
<feature type="compositionally biased region" description="Low complexity" evidence="1">
    <location>
        <begin position="1"/>
        <end position="14"/>
    </location>
</feature>
<feature type="region of interest" description="Disordered" evidence="1">
    <location>
        <begin position="1"/>
        <end position="59"/>
    </location>
</feature>
<proteinExistence type="predicted"/>
<dbReference type="HOGENOM" id="CLU_2953774_0_0_11"/>
<reference evidence="2 3" key="1">
    <citation type="journal article" date="2007" name="Genome Res.">
        <title>Genome characteristics of facultatively symbiotic Frankia sp. strains reflect host range and host plant biogeography.</title>
        <authorList>
            <person name="Normand P."/>
            <person name="Lapierre P."/>
            <person name="Tisa L.S."/>
            <person name="Gogarten J.P."/>
            <person name="Alloisio N."/>
            <person name="Bagnarol E."/>
            <person name="Bassi C.A."/>
            <person name="Berry A.M."/>
            <person name="Bickhart D.M."/>
            <person name="Choisne N."/>
            <person name="Couloux A."/>
            <person name="Cournoyer B."/>
            <person name="Cruveiller S."/>
            <person name="Daubin V."/>
            <person name="Demange N."/>
            <person name="Francino M.P."/>
            <person name="Goltsman E."/>
            <person name="Huang Y."/>
            <person name="Kopp O.R."/>
            <person name="Labarre L."/>
            <person name="Lapidus A."/>
            <person name="Lavire C."/>
            <person name="Marechal J."/>
            <person name="Martinez M."/>
            <person name="Mastronunzio J.E."/>
            <person name="Mullin B.C."/>
            <person name="Niemann J."/>
            <person name="Pujic P."/>
            <person name="Rawnsley T."/>
            <person name="Rouy Z."/>
            <person name="Schenowitz C."/>
            <person name="Sellstedt A."/>
            <person name="Tavares F."/>
            <person name="Tomkins J.P."/>
            <person name="Vallenet D."/>
            <person name="Valverde C."/>
            <person name="Wall L.G."/>
            <person name="Wang Y."/>
            <person name="Medigue C."/>
            <person name="Benson D.R."/>
        </authorList>
    </citation>
    <scope>NUCLEOTIDE SEQUENCE [LARGE SCALE GENOMIC DNA]</scope>
    <source>
        <strain evidence="3">DSM 45986 / CECT 9034 / ACN14a</strain>
    </source>
</reference>
<gene>
    <name evidence="2" type="ordered locus">FRAAL6866</name>
</gene>